<sequence length="65" mass="7726">MSGINLLLFTKMQMLTAREGLPIGKWRTVRENRPPVTRLAIYTIQESWCLHPNRDWERERMGAKK</sequence>
<protein>
    <submittedName>
        <fullName evidence="1">Uncharacterized protein</fullName>
    </submittedName>
</protein>
<reference evidence="2" key="1">
    <citation type="submission" date="2017-09" db="EMBL/GenBank/DDBJ databases">
        <title>Depth-based differentiation of microbial function through sediment-hosted aquifers and enrichment of novel symbionts in the deep terrestrial subsurface.</title>
        <authorList>
            <person name="Probst A.J."/>
            <person name="Ladd B."/>
            <person name="Jarett J.K."/>
            <person name="Geller-Mcgrath D.E."/>
            <person name="Sieber C.M.K."/>
            <person name="Emerson J.B."/>
            <person name="Anantharaman K."/>
            <person name="Thomas B.C."/>
            <person name="Malmstrom R."/>
            <person name="Stieglmeier M."/>
            <person name="Klingl A."/>
            <person name="Woyke T."/>
            <person name="Ryan C.M."/>
            <person name="Banfield J.F."/>
        </authorList>
    </citation>
    <scope>NUCLEOTIDE SEQUENCE [LARGE SCALE GENOMIC DNA]</scope>
</reference>
<evidence type="ECO:0000313" key="2">
    <source>
        <dbReference type="Proteomes" id="UP000229916"/>
    </source>
</evidence>
<dbReference type="AlphaFoldDB" id="A0A2M7APL3"/>
<accession>A0A2M7APL3</accession>
<proteinExistence type="predicted"/>
<dbReference type="Proteomes" id="UP000229916">
    <property type="component" value="Unassembled WGS sequence"/>
</dbReference>
<gene>
    <name evidence="1" type="ORF">COS81_00490</name>
</gene>
<evidence type="ECO:0000313" key="1">
    <source>
        <dbReference type="EMBL" id="PIU69306.1"/>
    </source>
</evidence>
<organism evidence="1 2">
    <name type="scientific">candidate division WWE3 bacterium CG06_land_8_20_14_3_00_42_16</name>
    <dbReference type="NCBI Taxonomy" id="1975083"/>
    <lineage>
        <taxon>Bacteria</taxon>
        <taxon>Katanobacteria</taxon>
    </lineage>
</organism>
<comment type="caution">
    <text evidence="1">The sequence shown here is derived from an EMBL/GenBank/DDBJ whole genome shotgun (WGS) entry which is preliminary data.</text>
</comment>
<dbReference type="EMBL" id="PEWD01000008">
    <property type="protein sequence ID" value="PIU69306.1"/>
    <property type="molecule type" value="Genomic_DNA"/>
</dbReference>
<name>A0A2M7APL3_UNCKA</name>